<keyword evidence="3" id="KW-1185">Reference proteome</keyword>
<reference evidence="2 3" key="1">
    <citation type="submission" date="2013-11" db="EMBL/GenBank/DDBJ databases">
        <title>Genome sequencing of Stegodyphus mimosarum.</title>
        <authorList>
            <person name="Bechsgaard J."/>
        </authorList>
    </citation>
    <scope>NUCLEOTIDE SEQUENCE [LARGE SCALE GENOMIC DNA]</scope>
</reference>
<evidence type="ECO:0000313" key="2">
    <source>
        <dbReference type="EMBL" id="KFM83534.1"/>
    </source>
</evidence>
<dbReference type="Gene3D" id="4.10.1240.10">
    <property type="entry name" value="GPCR, family 2, extracellular hormone receptor domain"/>
    <property type="match status" value="1"/>
</dbReference>
<gene>
    <name evidence="2" type="ORF">X975_26710</name>
</gene>
<organism evidence="2 3">
    <name type="scientific">Stegodyphus mimosarum</name>
    <name type="common">African social velvet spider</name>
    <dbReference type="NCBI Taxonomy" id="407821"/>
    <lineage>
        <taxon>Eukaryota</taxon>
        <taxon>Metazoa</taxon>
        <taxon>Ecdysozoa</taxon>
        <taxon>Arthropoda</taxon>
        <taxon>Chelicerata</taxon>
        <taxon>Arachnida</taxon>
        <taxon>Araneae</taxon>
        <taxon>Araneomorphae</taxon>
        <taxon>Entelegynae</taxon>
        <taxon>Eresoidea</taxon>
        <taxon>Eresidae</taxon>
        <taxon>Stegodyphus</taxon>
    </lineage>
</organism>
<dbReference type="Proteomes" id="UP000054359">
    <property type="component" value="Unassembled WGS sequence"/>
</dbReference>
<feature type="region of interest" description="Disordered" evidence="1">
    <location>
        <begin position="1"/>
        <end position="26"/>
    </location>
</feature>
<proteinExistence type="predicted"/>
<feature type="compositionally biased region" description="Low complexity" evidence="1">
    <location>
        <begin position="7"/>
        <end position="19"/>
    </location>
</feature>
<evidence type="ECO:0000313" key="3">
    <source>
        <dbReference type="Proteomes" id="UP000054359"/>
    </source>
</evidence>
<sequence>MLMTTESSSVTSNLTSVNLPPTTTPDPYTCKKVVRRRIIWPETAIGEVSTQPCPGRSVGWSPANFKNFNIFRNK</sequence>
<evidence type="ECO:0000256" key="1">
    <source>
        <dbReference type="SAM" id="MobiDB-lite"/>
    </source>
</evidence>
<dbReference type="SUPFAM" id="SSF111418">
    <property type="entry name" value="Hormone receptor domain"/>
    <property type="match status" value="1"/>
</dbReference>
<protein>
    <submittedName>
        <fullName evidence="2">Uncharacterized protein</fullName>
    </submittedName>
</protein>
<dbReference type="GO" id="GO:0004930">
    <property type="term" value="F:G protein-coupled receptor activity"/>
    <property type="evidence" value="ECO:0007669"/>
    <property type="project" value="InterPro"/>
</dbReference>
<feature type="non-terminal residue" evidence="2">
    <location>
        <position position="74"/>
    </location>
</feature>
<dbReference type="AlphaFoldDB" id="A0A087V1P5"/>
<dbReference type="GO" id="GO:0016020">
    <property type="term" value="C:membrane"/>
    <property type="evidence" value="ECO:0007669"/>
    <property type="project" value="InterPro"/>
</dbReference>
<accession>A0A087V1P5</accession>
<dbReference type="EMBL" id="KL867295">
    <property type="protein sequence ID" value="KFM83534.1"/>
    <property type="molecule type" value="Genomic_DNA"/>
</dbReference>
<name>A0A087V1P5_STEMI</name>
<dbReference type="InterPro" id="IPR036445">
    <property type="entry name" value="GPCR_2_extracell_dom_sf"/>
</dbReference>